<dbReference type="InterPro" id="IPR036388">
    <property type="entry name" value="WH-like_DNA-bd_sf"/>
</dbReference>
<evidence type="ECO:0000313" key="5">
    <source>
        <dbReference type="EMBL" id="ORA39199.1"/>
    </source>
</evidence>
<dbReference type="Pfam" id="PF00392">
    <property type="entry name" value="GntR"/>
    <property type="match status" value="1"/>
</dbReference>
<protein>
    <recommendedName>
        <fullName evidence="4">HTH gntR-type domain-containing protein</fullName>
    </recommendedName>
</protein>
<dbReference type="RefSeq" id="WP_083160364.1">
    <property type="nucleotide sequence ID" value="NZ_MVHF01000002.1"/>
</dbReference>
<dbReference type="Pfam" id="PF07729">
    <property type="entry name" value="FCD"/>
    <property type="match status" value="1"/>
</dbReference>
<dbReference type="AlphaFoldDB" id="A0A1X0BAF5"/>
<dbReference type="Gene3D" id="1.10.10.10">
    <property type="entry name" value="Winged helix-like DNA-binding domain superfamily/Winged helix DNA-binding domain"/>
    <property type="match status" value="1"/>
</dbReference>
<dbReference type="Gene3D" id="1.20.120.530">
    <property type="entry name" value="GntR ligand-binding domain-like"/>
    <property type="match status" value="1"/>
</dbReference>
<evidence type="ECO:0000256" key="2">
    <source>
        <dbReference type="ARBA" id="ARBA00023125"/>
    </source>
</evidence>
<dbReference type="SMART" id="SM00345">
    <property type="entry name" value="HTH_GNTR"/>
    <property type="match status" value="1"/>
</dbReference>
<dbReference type="InterPro" id="IPR008920">
    <property type="entry name" value="TF_FadR/GntR_C"/>
</dbReference>
<dbReference type="EMBL" id="MVHF01000002">
    <property type="protein sequence ID" value="ORA39199.1"/>
    <property type="molecule type" value="Genomic_DNA"/>
</dbReference>
<dbReference type="CDD" id="cd07377">
    <property type="entry name" value="WHTH_GntR"/>
    <property type="match status" value="1"/>
</dbReference>
<sequence>MTENPVTQRSRIADDLLRAIRDGEYRVGAKLPSERQLAEQYSVSRPVIREALGMLSTLDVIEIQVGRGAFVTNADVSIERTQRFGLLDIIDTREVIEAGALRLAAARADDEDKQRVAAAFEALEDAVLGGKETTEPDIALHLSIVQAARSGMLLKLWSEMTDEIAQTVRISPHGRAMSKEILDDHRRLAAGITGGELDEALQACSGLYDDHRQFLRSLLG</sequence>
<keyword evidence="2" id="KW-0238">DNA-binding</keyword>
<dbReference type="PANTHER" id="PTHR43537:SF5">
    <property type="entry name" value="UXU OPERON TRANSCRIPTIONAL REGULATOR"/>
    <property type="match status" value="1"/>
</dbReference>
<dbReference type="SMART" id="SM00895">
    <property type="entry name" value="FCD"/>
    <property type="match status" value="1"/>
</dbReference>
<name>A0A1X0BAF5_9MYCO</name>
<comment type="caution">
    <text evidence="5">The sequence shown here is derived from an EMBL/GenBank/DDBJ whole genome shotgun (WGS) entry which is preliminary data.</text>
</comment>
<evidence type="ECO:0000256" key="3">
    <source>
        <dbReference type="ARBA" id="ARBA00023163"/>
    </source>
</evidence>
<organism evidence="5 6">
    <name type="scientific">Mycobacterium aquaticum</name>
    <dbReference type="NCBI Taxonomy" id="1927124"/>
    <lineage>
        <taxon>Bacteria</taxon>
        <taxon>Bacillati</taxon>
        <taxon>Actinomycetota</taxon>
        <taxon>Actinomycetes</taxon>
        <taxon>Mycobacteriales</taxon>
        <taxon>Mycobacteriaceae</taxon>
        <taxon>Mycobacterium</taxon>
    </lineage>
</organism>
<dbReference type="GO" id="GO:0003677">
    <property type="term" value="F:DNA binding"/>
    <property type="evidence" value="ECO:0007669"/>
    <property type="project" value="UniProtKB-KW"/>
</dbReference>
<evidence type="ECO:0000256" key="1">
    <source>
        <dbReference type="ARBA" id="ARBA00023015"/>
    </source>
</evidence>
<dbReference type="STRING" id="1927124.BST13_02740"/>
<keyword evidence="1" id="KW-0805">Transcription regulation</keyword>
<dbReference type="InterPro" id="IPR000524">
    <property type="entry name" value="Tscrpt_reg_HTH_GntR"/>
</dbReference>
<reference evidence="5 6" key="1">
    <citation type="submission" date="2017-02" db="EMBL/GenBank/DDBJ databases">
        <title>The new phylogeny of genus Mycobacterium.</title>
        <authorList>
            <person name="Tortoli E."/>
            <person name="Trovato A."/>
            <person name="Cirillo D.M."/>
        </authorList>
    </citation>
    <scope>NUCLEOTIDE SEQUENCE [LARGE SCALE GENOMIC DNA]</scope>
    <source>
        <strain evidence="5 6">RW6</strain>
    </source>
</reference>
<evidence type="ECO:0000313" key="6">
    <source>
        <dbReference type="Proteomes" id="UP000192448"/>
    </source>
</evidence>
<proteinExistence type="predicted"/>
<dbReference type="SUPFAM" id="SSF48008">
    <property type="entry name" value="GntR ligand-binding domain-like"/>
    <property type="match status" value="1"/>
</dbReference>
<feature type="domain" description="HTH gntR-type" evidence="4">
    <location>
        <begin position="6"/>
        <end position="74"/>
    </location>
</feature>
<dbReference type="PANTHER" id="PTHR43537">
    <property type="entry name" value="TRANSCRIPTIONAL REGULATOR, GNTR FAMILY"/>
    <property type="match status" value="1"/>
</dbReference>
<dbReference type="InterPro" id="IPR011711">
    <property type="entry name" value="GntR_C"/>
</dbReference>
<gene>
    <name evidence="5" type="ORF">BST13_02740</name>
</gene>
<dbReference type="PRINTS" id="PR00035">
    <property type="entry name" value="HTHGNTR"/>
</dbReference>
<dbReference type="OrthoDB" id="162505at2"/>
<dbReference type="SUPFAM" id="SSF46785">
    <property type="entry name" value="Winged helix' DNA-binding domain"/>
    <property type="match status" value="1"/>
</dbReference>
<evidence type="ECO:0000259" key="4">
    <source>
        <dbReference type="PROSITE" id="PS50949"/>
    </source>
</evidence>
<keyword evidence="6" id="KW-1185">Reference proteome</keyword>
<dbReference type="PROSITE" id="PS50949">
    <property type="entry name" value="HTH_GNTR"/>
    <property type="match status" value="1"/>
</dbReference>
<keyword evidence="3" id="KW-0804">Transcription</keyword>
<dbReference type="InterPro" id="IPR036390">
    <property type="entry name" value="WH_DNA-bd_sf"/>
</dbReference>
<dbReference type="GO" id="GO:0003700">
    <property type="term" value="F:DNA-binding transcription factor activity"/>
    <property type="evidence" value="ECO:0007669"/>
    <property type="project" value="InterPro"/>
</dbReference>
<dbReference type="Proteomes" id="UP000192448">
    <property type="component" value="Unassembled WGS sequence"/>
</dbReference>
<accession>A0A1X0BAF5</accession>